<reference evidence="2" key="1">
    <citation type="submission" date="2022-03" db="EMBL/GenBank/DDBJ databases">
        <authorList>
            <person name="Sayadi A."/>
        </authorList>
    </citation>
    <scope>NUCLEOTIDE SEQUENCE</scope>
</reference>
<gene>
    <name evidence="2" type="ORF">ACAOBT_LOCUS26377</name>
</gene>
<comment type="caution">
    <text evidence="2">The sequence shown here is derived from an EMBL/GenBank/DDBJ whole genome shotgun (WGS) entry which is preliminary data.</text>
</comment>
<evidence type="ECO:0000313" key="3">
    <source>
        <dbReference type="Proteomes" id="UP001152888"/>
    </source>
</evidence>
<proteinExistence type="predicted"/>
<sequence>MMFQFRALPIKFRAEQLFCKSFFKSLYIFVLKCVYFIQTNKDSLKVH</sequence>
<keyword evidence="1" id="KW-0472">Membrane</keyword>
<keyword evidence="1" id="KW-1133">Transmembrane helix</keyword>
<keyword evidence="1" id="KW-0812">Transmembrane</keyword>
<dbReference type="EMBL" id="CAKOFQ010007465">
    <property type="protein sequence ID" value="CAH2001707.1"/>
    <property type="molecule type" value="Genomic_DNA"/>
</dbReference>
<feature type="transmembrane region" description="Helical" evidence="1">
    <location>
        <begin position="21"/>
        <end position="38"/>
    </location>
</feature>
<accession>A0A9P0LSB2</accession>
<organism evidence="2 3">
    <name type="scientific">Acanthoscelides obtectus</name>
    <name type="common">Bean weevil</name>
    <name type="synonym">Bruchus obtectus</name>
    <dbReference type="NCBI Taxonomy" id="200917"/>
    <lineage>
        <taxon>Eukaryota</taxon>
        <taxon>Metazoa</taxon>
        <taxon>Ecdysozoa</taxon>
        <taxon>Arthropoda</taxon>
        <taxon>Hexapoda</taxon>
        <taxon>Insecta</taxon>
        <taxon>Pterygota</taxon>
        <taxon>Neoptera</taxon>
        <taxon>Endopterygota</taxon>
        <taxon>Coleoptera</taxon>
        <taxon>Polyphaga</taxon>
        <taxon>Cucujiformia</taxon>
        <taxon>Chrysomeloidea</taxon>
        <taxon>Chrysomelidae</taxon>
        <taxon>Bruchinae</taxon>
        <taxon>Bruchini</taxon>
        <taxon>Acanthoscelides</taxon>
    </lineage>
</organism>
<dbReference type="Proteomes" id="UP001152888">
    <property type="component" value="Unassembled WGS sequence"/>
</dbReference>
<protein>
    <submittedName>
        <fullName evidence="2">Uncharacterized protein</fullName>
    </submittedName>
</protein>
<feature type="non-terminal residue" evidence="2">
    <location>
        <position position="47"/>
    </location>
</feature>
<name>A0A9P0LSB2_ACAOB</name>
<evidence type="ECO:0000256" key="1">
    <source>
        <dbReference type="SAM" id="Phobius"/>
    </source>
</evidence>
<dbReference type="AlphaFoldDB" id="A0A9P0LSB2"/>
<keyword evidence="3" id="KW-1185">Reference proteome</keyword>
<evidence type="ECO:0000313" key="2">
    <source>
        <dbReference type="EMBL" id="CAH2001707.1"/>
    </source>
</evidence>